<dbReference type="AlphaFoldDB" id="A0A1R1RRP5"/>
<keyword evidence="3 4" id="KW-0175">Coiled coil</keyword>
<evidence type="ECO:0000259" key="5">
    <source>
        <dbReference type="Pfam" id="PF25982"/>
    </source>
</evidence>
<dbReference type="GO" id="GO:0022857">
    <property type="term" value="F:transmembrane transporter activity"/>
    <property type="evidence" value="ECO:0007669"/>
    <property type="project" value="InterPro"/>
</dbReference>
<evidence type="ECO:0000259" key="8">
    <source>
        <dbReference type="Pfam" id="PF25990"/>
    </source>
</evidence>
<evidence type="ECO:0000259" key="6">
    <source>
        <dbReference type="Pfam" id="PF25984"/>
    </source>
</evidence>
<dbReference type="NCBIfam" id="TIGR01730">
    <property type="entry name" value="RND_mfp"/>
    <property type="match status" value="1"/>
</dbReference>
<evidence type="ECO:0000313" key="10">
    <source>
        <dbReference type="Proteomes" id="UP000187367"/>
    </source>
</evidence>
<dbReference type="InterPro" id="IPR050465">
    <property type="entry name" value="UPF0194_transport"/>
</dbReference>
<sequence length="379" mass="41598">MKKIAIGIVIILAAALLIGLNLYRSAQTSGGESAAIDTVRLEEKEIASTVMVPGTLQFANEQYEYYEPEKGEIADIKVKEGDKVKKGDVLFTYANEELRLETEQNALSIESKQLQLEQIQKKINHLSDKEKNLKAELGEKEAKRQIDDERTQLEMEEKTAQLELKQAGLQKETLQNKTAALQVQSEIDGTVITADKEAAANKSDIQKPVVHIGNEDKLIVRGVLSEYDTLKVKKGQNVTITSDVIQNKEWRGRVSAVGLAPEQQDTAITGAGKEQSAVQYPVAVKIKGERPQAKPGFKMIMNIQTDKRTVQALPAGAVKQEGDQSYVFAVKDGKAERINVKTGENTDGVIEITDGLTSEDQVIANPADDLKSGTEVKLQ</sequence>
<name>A0A1R1RRP5_9BACI</name>
<dbReference type="Pfam" id="PF25989">
    <property type="entry name" value="YknX_C"/>
    <property type="match status" value="1"/>
</dbReference>
<dbReference type="RefSeq" id="WP_076762225.1">
    <property type="nucleotide sequence ID" value="NZ_JARMDZ010000018.1"/>
</dbReference>
<dbReference type="InterPro" id="IPR058636">
    <property type="entry name" value="Beta-barrel_YknX"/>
</dbReference>
<dbReference type="Pfam" id="PF25990">
    <property type="entry name" value="Beta-barrel_YknX"/>
    <property type="match status" value="1"/>
</dbReference>
<evidence type="ECO:0000256" key="1">
    <source>
        <dbReference type="ARBA" id="ARBA00004196"/>
    </source>
</evidence>
<dbReference type="InterPro" id="IPR058637">
    <property type="entry name" value="YknX-like_C"/>
</dbReference>
<feature type="domain" description="YknX-like barrel-sandwich hybrid" evidence="6">
    <location>
        <begin position="62"/>
        <end position="213"/>
    </location>
</feature>
<gene>
    <name evidence="9" type="ORF">BW143_11540</name>
</gene>
<protein>
    <submittedName>
        <fullName evidence="9">Efflux transporter periplasmic adaptor subunit</fullName>
    </submittedName>
</protein>
<dbReference type="Proteomes" id="UP000187367">
    <property type="component" value="Unassembled WGS sequence"/>
</dbReference>
<evidence type="ECO:0000256" key="4">
    <source>
        <dbReference type="SAM" id="Coils"/>
    </source>
</evidence>
<reference evidence="9 10" key="1">
    <citation type="submission" date="2017-01" db="EMBL/GenBank/DDBJ databases">
        <title>Bacillus phylogenomics.</title>
        <authorList>
            <person name="Dunlap C."/>
        </authorList>
    </citation>
    <scope>NUCLEOTIDE SEQUENCE [LARGE SCALE GENOMIC DNA]</scope>
    <source>
        <strain evidence="9 10">NRRL B-41282</strain>
    </source>
</reference>
<feature type="domain" description="YknX-like beta-barrel" evidence="8">
    <location>
        <begin position="218"/>
        <end position="303"/>
    </location>
</feature>
<dbReference type="PANTHER" id="PTHR32347:SF14">
    <property type="entry name" value="EFFLUX SYSTEM COMPONENT YKNX-RELATED"/>
    <property type="match status" value="1"/>
</dbReference>
<dbReference type="InterPro" id="IPR058638">
    <property type="entry name" value="HH_YknX-like"/>
</dbReference>
<evidence type="ECO:0000256" key="3">
    <source>
        <dbReference type="ARBA" id="ARBA00023054"/>
    </source>
</evidence>
<feature type="domain" description="YknX-like C-terminal permuted SH3-like" evidence="7">
    <location>
        <begin position="311"/>
        <end position="377"/>
    </location>
</feature>
<dbReference type="OrthoDB" id="85226at2"/>
<accession>A0A1R1QKI5</accession>
<dbReference type="Pfam" id="PF25984">
    <property type="entry name" value="BSH_YknX"/>
    <property type="match status" value="1"/>
</dbReference>
<evidence type="ECO:0000256" key="2">
    <source>
        <dbReference type="ARBA" id="ARBA00009477"/>
    </source>
</evidence>
<evidence type="ECO:0000313" key="9">
    <source>
        <dbReference type="EMBL" id="OMI05167.1"/>
    </source>
</evidence>
<comment type="caution">
    <text evidence="9">The sequence shown here is derived from an EMBL/GenBank/DDBJ whole genome shotgun (WGS) entry which is preliminary data.</text>
</comment>
<keyword evidence="10" id="KW-1185">Reference proteome</keyword>
<dbReference type="Gene3D" id="2.40.50.100">
    <property type="match status" value="1"/>
</dbReference>
<dbReference type="InterPro" id="IPR006143">
    <property type="entry name" value="RND_pump_MFP"/>
</dbReference>
<feature type="coiled-coil region" evidence="4">
    <location>
        <begin position="109"/>
        <end position="177"/>
    </location>
</feature>
<proteinExistence type="inferred from homology"/>
<dbReference type="Gene3D" id="2.40.30.170">
    <property type="match status" value="1"/>
</dbReference>
<dbReference type="PANTHER" id="PTHR32347">
    <property type="entry name" value="EFFLUX SYSTEM COMPONENT YKNX-RELATED"/>
    <property type="match status" value="1"/>
</dbReference>
<comment type="subcellular location">
    <subcellularLocation>
        <location evidence="1">Cell envelope</location>
    </subcellularLocation>
</comment>
<dbReference type="GO" id="GO:0016020">
    <property type="term" value="C:membrane"/>
    <property type="evidence" value="ECO:0007669"/>
    <property type="project" value="InterPro"/>
</dbReference>
<dbReference type="Gene3D" id="2.40.420.20">
    <property type="match status" value="1"/>
</dbReference>
<evidence type="ECO:0000259" key="7">
    <source>
        <dbReference type="Pfam" id="PF25989"/>
    </source>
</evidence>
<dbReference type="EMBL" id="MTJL01000022">
    <property type="protein sequence ID" value="OMI05167.1"/>
    <property type="molecule type" value="Genomic_DNA"/>
</dbReference>
<comment type="similarity">
    <text evidence="2">Belongs to the membrane fusion protein (MFP) (TC 8.A.1) family.</text>
</comment>
<dbReference type="Pfam" id="PF25982">
    <property type="entry name" value="HH_YknX"/>
    <property type="match status" value="1"/>
</dbReference>
<dbReference type="InterPro" id="IPR058639">
    <property type="entry name" value="BSH_YknX-like"/>
</dbReference>
<organism evidence="9 10">
    <name type="scientific">Bacillus swezeyi</name>
    <dbReference type="NCBI Taxonomy" id="1925020"/>
    <lineage>
        <taxon>Bacteria</taxon>
        <taxon>Bacillati</taxon>
        <taxon>Bacillota</taxon>
        <taxon>Bacilli</taxon>
        <taxon>Bacillales</taxon>
        <taxon>Bacillaceae</taxon>
        <taxon>Bacillus</taxon>
    </lineage>
</organism>
<dbReference type="GO" id="GO:0030313">
    <property type="term" value="C:cell envelope"/>
    <property type="evidence" value="ECO:0007669"/>
    <property type="project" value="UniProtKB-SubCell"/>
</dbReference>
<feature type="domain" description="YknX-like alpha-helical hairpin" evidence="5">
    <location>
        <begin position="96"/>
        <end position="179"/>
    </location>
</feature>
<accession>A0A1R1RRP5</accession>